<evidence type="ECO:0000259" key="1">
    <source>
        <dbReference type="SMART" id="SM00645"/>
    </source>
</evidence>
<dbReference type="InterPro" id="IPR038765">
    <property type="entry name" value="Papain-like_cys_pep_sf"/>
</dbReference>
<dbReference type="GO" id="GO:0008234">
    <property type="term" value="F:cysteine-type peptidase activity"/>
    <property type="evidence" value="ECO:0007669"/>
    <property type="project" value="InterPro"/>
</dbReference>
<dbReference type="Proteomes" id="UP000594261">
    <property type="component" value="Chromosome 1"/>
</dbReference>
<dbReference type="SUPFAM" id="SSF54001">
    <property type="entry name" value="Cysteine proteinases"/>
    <property type="match status" value="1"/>
</dbReference>
<proteinExistence type="predicted"/>
<dbReference type="Pfam" id="PF00112">
    <property type="entry name" value="Peptidase_C1"/>
    <property type="match status" value="1"/>
</dbReference>
<dbReference type="Gene3D" id="3.90.70.10">
    <property type="entry name" value="Cysteine proteinases"/>
    <property type="match status" value="1"/>
</dbReference>
<dbReference type="EnsemblPlants" id="QL01p026795:mrna">
    <property type="protein sequence ID" value="QL01p026795:mrna"/>
    <property type="gene ID" value="QL01p026795"/>
</dbReference>
<organism evidence="2 3">
    <name type="scientific">Quercus lobata</name>
    <name type="common">Valley oak</name>
    <dbReference type="NCBI Taxonomy" id="97700"/>
    <lineage>
        <taxon>Eukaryota</taxon>
        <taxon>Viridiplantae</taxon>
        <taxon>Streptophyta</taxon>
        <taxon>Embryophyta</taxon>
        <taxon>Tracheophyta</taxon>
        <taxon>Spermatophyta</taxon>
        <taxon>Magnoliopsida</taxon>
        <taxon>eudicotyledons</taxon>
        <taxon>Gunneridae</taxon>
        <taxon>Pentapetalae</taxon>
        <taxon>rosids</taxon>
        <taxon>fabids</taxon>
        <taxon>Fagales</taxon>
        <taxon>Fagaceae</taxon>
        <taxon>Quercus</taxon>
    </lineage>
</organism>
<dbReference type="SMART" id="SM00645">
    <property type="entry name" value="Pept_C1"/>
    <property type="match status" value="1"/>
</dbReference>
<reference evidence="2" key="2">
    <citation type="submission" date="2021-01" db="UniProtKB">
        <authorList>
            <consortium name="EnsemblPlants"/>
        </authorList>
    </citation>
    <scope>IDENTIFICATION</scope>
</reference>
<dbReference type="EMBL" id="LRBV02000001">
    <property type="status" value="NOT_ANNOTATED_CDS"/>
    <property type="molecule type" value="Genomic_DNA"/>
</dbReference>
<name>A0A7N2KP23_QUELO</name>
<dbReference type="AlphaFoldDB" id="A0A7N2KP23"/>
<dbReference type="InParanoid" id="A0A7N2KP23"/>
<reference evidence="2 3" key="1">
    <citation type="journal article" date="2016" name="G3 (Bethesda)">
        <title>First Draft Assembly and Annotation of the Genome of a California Endemic Oak Quercus lobata Nee (Fagaceae).</title>
        <authorList>
            <person name="Sork V.L."/>
            <person name="Fitz-Gibbon S.T."/>
            <person name="Puiu D."/>
            <person name="Crepeau M."/>
            <person name="Gugger P.F."/>
            <person name="Sherman R."/>
            <person name="Stevens K."/>
            <person name="Langley C.H."/>
            <person name="Pellegrini M."/>
            <person name="Salzberg S.L."/>
        </authorList>
    </citation>
    <scope>NUCLEOTIDE SEQUENCE [LARGE SCALE GENOMIC DNA]</scope>
    <source>
        <strain evidence="2 3">cv. SW786</strain>
    </source>
</reference>
<accession>A0A7N2KP23</accession>
<evidence type="ECO:0000313" key="3">
    <source>
        <dbReference type="Proteomes" id="UP000594261"/>
    </source>
</evidence>
<dbReference type="InterPro" id="IPR000668">
    <property type="entry name" value="Peptidase_C1A_C"/>
</dbReference>
<evidence type="ECO:0000313" key="2">
    <source>
        <dbReference type="EnsemblPlants" id="QL01p026795:mrna"/>
    </source>
</evidence>
<keyword evidence="3" id="KW-1185">Reference proteome</keyword>
<dbReference type="GO" id="GO:0006508">
    <property type="term" value="P:proteolysis"/>
    <property type="evidence" value="ECO:0007669"/>
    <property type="project" value="InterPro"/>
</dbReference>
<sequence>MSIPLITHPKSFKLPSGFDARTAWPECSTIGRILGSLWFLLGVWCCGITIRSFLNLFWHACCGFMCGANCDEGHSIYAWQYLVHHGVVTEECDPYFDDTGCSHPGCEPAYPTPKCAKKCKFTSTDQFRSPSLFMRFRQPFYRILLTTNLEFTNTLLDGYFMIRRGINECGIKDNVLAGLPSTKNLVREFAIVDAVADVSV</sequence>
<feature type="domain" description="Peptidase C1A papain C-terminal" evidence="1">
    <location>
        <begin position="14"/>
        <end position="179"/>
    </location>
</feature>
<protein>
    <recommendedName>
        <fullName evidence="1">Peptidase C1A papain C-terminal domain-containing protein</fullName>
    </recommendedName>
</protein>
<dbReference type="Gramene" id="QL01p026795:mrna">
    <property type="protein sequence ID" value="QL01p026795:mrna"/>
    <property type="gene ID" value="QL01p026795"/>
</dbReference>